<proteinExistence type="predicted"/>
<reference evidence="1" key="1">
    <citation type="submission" date="2018-07" db="EMBL/GenBank/DDBJ databases">
        <title>Genetic characterization of Mycoplasma hyopneumoniae, M. hyorhinis and M. flocculare isolates through whole genome sequencing analysis: comparative analysis of sequence types and putative genes involved in virulence.</title>
        <authorList>
            <person name="Fourour S."/>
            <person name="Lucas P."/>
            <person name="Touzain F."/>
            <person name="Tocqueville V."/>
            <person name="Kempf I."/>
            <person name="Marois-Crehan C."/>
        </authorList>
    </citation>
    <scope>NUCLEOTIDE SEQUENCE</scope>
    <source>
        <strain evidence="1">MF22</strain>
    </source>
</reference>
<accession>A0AAW9XER3</accession>
<name>A0AAW9XER3_MESFC</name>
<organism evidence="1 2">
    <name type="scientific">Mesomycoplasma flocculare</name>
    <name type="common">Mycoplasma flocculare</name>
    <dbReference type="NCBI Taxonomy" id="2128"/>
    <lineage>
        <taxon>Bacteria</taxon>
        <taxon>Bacillati</taxon>
        <taxon>Mycoplasmatota</taxon>
        <taxon>Mycoplasmoidales</taxon>
        <taxon>Metamycoplasmataceae</taxon>
        <taxon>Mesomycoplasma</taxon>
    </lineage>
</organism>
<evidence type="ECO:0000313" key="2">
    <source>
        <dbReference type="Proteomes" id="UP001193441"/>
    </source>
</evidence>
<feature type="non-terminal residue" evidence="1">
    <location>
        <position position="1"/>
    </location>
</feature>
<dbReference type="Proteomes" id="UP001193441">
    <property type="component" value="Unassembled WGS sequence"/>
</dbReference>
<comment type="caution">
    <text evidence="1">The sequence shown here is derived from an EMBL/GenBank/DDBJ whole genome shotgun (WGS) entry which is preliminary data.</text>
</comment>
<dbReference type="EMBL" id="QQRD01000004">
    <property type="protein sequence ID" value="MXR56883.1"/>
    <property type="molecule type" value="Genomic_DNA"/>
</dbReference>
<dbReference type="AlphaFoldDB" id="A0AAW9XER3"/>
<evidence type="ECO:0000313" key="1">
    <source>
        <dbReference type="EMBL" id="MXR56883.1"/>
    </source>
</evidence>
<sequence>NFDWIKKNQPYRSNLDVFWIKYFNTEIFKKQNDINLLVKKLEKMLTNFGISSKNNINLIEYLNYLLALLPQKKDKK</sequence>
<protein>
    <submittedName>
        <fullName evidence="1">Site-specific DNA-methyltransferase</fullName>
    </submittedName>
</protein>
<gene>
    <name evidence="1" type="ORF">DR094_02610</name>
</gene>